<dbReference type="Pfam" id="PF13469">
    <property type="entry name" value="Sulfotransfer_3"/>
    <property type="match status" value="1"/>
</dbReference>
<sequence>MLRRWRRLVVLCCPGLLLLVVLVWSLYYQKGTFPTITFASPSTRPTTRVLLLAYYRTGSSFLGEQFNKNSKMFYFFEPLWNYDNAVQKKEGLMYANGTYTNPPKHGKEYEEHIAIINDLLNCRMHAIPLQILTGSRIQTSRNGQQMIESHSFVTWPGRHRKLENSTYYECINKNTGFGHGKCVPIIENVCKQSDVTVVKTIRTRMWQVESLLRENPGLKVVHLLRDPRGQILSAKMTLTEGMVFDPDFFASNICLMMLRDIHARNKLQEMFPRRILEVQYEDFAEYPYETTTRIYDFLGLELPGNLRTNLQRNSRNGGVDTGFMGTSRKDPNATAHAWVLKIDPALAGVVDEACSELYSELGLLKYKHLRKRYDF</sequence>
<dbReference type="InterPro" id="IPR051135">
    <property type="entry name" value="Gal/GlcNAc/GalNAc_ST"/>
</dbReference>
<name>A0A1S3JGE0_LINAN</name>
<dbReference type="InterPro" id="IPR027417">
    <property type="entry name" value="P-loop_NTPase"/>
</dbReference>
<accession>A0A1S3JGE0</accession>
<gene>
    <name evidence="2" type="primary">LOC106173042</name>
</gene>
<proteinExistence type="predicted"/>
<dbReference type="FunCoup" id="A0A1S3JGE0">
    <property type="interactions" value="307"/>
</dbReference>
<dbReference type="Gene3D" id="3.40.50.300">
    <property type="entry name" value="P-loop containing nucleotide triphosphate hydrolases"/>
    <property type="match status" value="1"/>
</dbReference>
<dbReference type="AlphaFoldDB" id="A0A1S3JGE0"/>
<dbReference type="OrthoDB" id="5987729at2759"/>
<evidence type="ECO:0000313" key="1">
    <source>
        <dbReference type="Proteomes" id="UP000085678"/>
    </source>
</evidence>
<dbReference type="GeneID" id="106173042"/>
<dbReference type="GO" id="GO:0006044">
    <property type="term" value="P:N-acetylglucosamine metabolic process"/>
    <property type="evidence" value="ECO:0007669"/>
    <property type="project" value="TreeGrafter"/>
</dbReference>
<evidence type="ECO:0000313" key="2">
    <source>
        <dbReference type="RefSeq" id="XP_013409475.1"/>
    </source>
</evidence>
<dbReference type="InParanoid" id="A0A1S3JGE0"/>
<dbReference type="KEGG" id="lak:106173042"/>
<protein>
    <submittedName>
        <fullName evidence="2">Carbohydrate sulfotransferase 1-like</fullName>
    </submittedName>
</protein>
<dbReference type="GO" id="GO:0006790">
    <property type="term" value="P:sulfur compound metabolic process"/>
    <property type="evidence" value="ECO:0007669"/>
    <property type="project" value="TreeGrafter"/>
</dbReference>
<dbReference type="PANTHER" id="PTHR10704:SF44">
    <property type="entry name" value="LD35051P-RELATED"/>
    <property type="match status" value="1"/>
</dbReference>
<dbReference type="RefSeq" id="XP_013409475.1">
    <property type="nucleotide sequence ID" value="XM_013554021.1"/>
</dbReference>
<keyword evidence="1" id="KW-1185">Reference proteome</keyword>
<dbReference type="Proteomes" id="UP000085678">
    <property type="component" value="Unplaced"/>
</dbReference>
<dbReference type="GO" id="GO:0001517">
    <property type="term" value="F:N-acetylglucosamine 6-O-sulfotransferase activity"/>
    <property type="evidence" value="ECO:0007669"/>
    <property type="project" value="TreeGrafter"/>
</dbReference>
<organism evidence="1 2">
    <name type="scientific">Lingula anatina</name>
    <name type="common">Brachiopod</name>
    <name type="synonym">Lingula unguis</name>
    <dbReference type="NCBI Taxonomy" id="7574"/>
    <lineage>
        <taxon>Eukaryota</taxon>
        <taxon>Metazoa</taxon>
        <taxon>Spiralia</taxon>
        <taxon>Lophotrochozoa</taxon>
        <taxon>Brachiopoda</taxon>
        <taxon>Linguliformea</taxon>
        <taxon>Lingulata</taxon>
        <taxon>Lingulida</taxon>
        <taxon>Linguloidea</taxon>
        <taxon>Lingulidae</taxon>
        <taxon>Lingula</taxon>
    </lineage>
</organism>
<dbReference type="SUPFAM" id="SSF52540">
    <property type="entry name" value="P-loop containing nucleoside triphosphate hydrolases"/>
    <property type="match status" value="1"/>
</dbReference>
<reference evidence="2" key="1">
    <citation type="submission" date="2025-08" db="UniProtKB">
        <authorList>
            <consortium name="RefSeq"/>
        </authorList>
    </citation>
    <scope>IDENTIFICATION</scope>
    <source>
        <tissue evidence="2">Gonads</tissue>
    </source>
</reference>
<dbReference type="PANTHER" id="PTHR10704">
    <property type="entry name" value="CARBOHYDRATE SULFOTRANSFERASE"/>
    <property type="match status" value="1"/>
</dbReference>